<dbReference type="InterPro" id="IPR002918">
    <property type="entry name" value="Lipase_EstA/Esterase_EstB"/>
</dbReference>
<reference evidence="1 2" key="2">
    <citation type="submission" date="2019-08" db="EMBL/GenBank/DDBJ databases">
        <title>Jejuicoccus antrihumi gen. nov., sp. nov., a new member of the family Dermacoccaceae isolated from a cave.</title>
        <authorList>
            <person name="Schumann P."/>
            <person name="Kim I.S."/>
        </authorList>
    </citation>
    <scope>NUCLEOTIDE SEQUENCE [LARGE SCALE GENOMIC DNA]</scope>
    <source>
        <strain evidence="1 2">C5-26</strain>
    </source>
</reference>
<organism evidence="1 2">
    <name type="scientific">Leekyejoonella antrihumi</name>
    <dbReference type="NCBI Taxonomy" id="1660198"/>
    <lineage>
        <taxon>Bacteria</taxon>
        <taxon>Bacillati</taxon>
        <taxon>Actinomycetota</taxon>
        <taxon>Actinomycetes</taxon>
        <taxon>Micrococcales</taxon>
        <taxon>Dermacoccaceae</taxon>
        <taxon>Leekyejoonella</taxon>
    </lineage>
</organism>
<dbReference type="PANTHER" id="PTHR32015">
    <property type="entry name" value="FASTING INDUCED LIPASE"/>
    <property type="match status" value="1"/>
</dbReference>
<comment type="caution">
    <text evidence="1">The sequence shown here is derived from an EMBL/GenBank/DDBJ whole genome shotgun (WGS) entry which is preliminary data.</text>
</comment>
<reference evidence="1 2" key="1">
    <citation type="submission" date="2019-05" db="EMBL/GenBank/DDBJ databases">
        <authorList>
            <person name="Lee S.D."/>
        </authorList>
    </citation>
    <scope>NUCLEOTIDE SEQUENCE [LARGE SCALE GENOMIC DNA]</scope>
    <source>
        <strain evidence="1 2">C5-26</strain>
    </source>
</reference>
<accession>A0A563E7V6</accession>
<dbReference type="PANTHER" id="PTHR32015:SF1">
    <property type="entry name" value="LIPASE"/>
    <property type="match status" value="1"/>
</dbReference>
<evidence type="ECO:0008006" key="3">
    <source>
        <dbReference type="Google" id="ProtNLM"/>
    </source>
</evidence>
<keyword evidence="2" id="KW-1185">Reference proteome</keyword>
<proteinExistence type="predicted"/>
<dbReference type="Proteomes" id="UP000320244">
    <property type="component" value="Unassembled WGS sequence"/>
</dbReference>
<dbReference type="InterPro" id="IPR029058">
    <property type="entry name" value="AB_hydrolase_fold"/>
</dbReference>
<dbReference type="Gene3D" id="3.40.50.1820">
    <property type="entry name" value="alpha/beta hydrolase"/>
    <property type="match status" value="1"/>
</dbReference>
<evidence type="ECO:0000313" key="1">
    <source>
        <dbReference type="EMBL" id="TWP38616.1"/>
    </source>
</evidence>
<gene>
    <name evidence="1" type="ORF">FGL98_02185</name>
</gene>
<dbReference type="SUPFAM" id="SSF53474">
    <property type="entry name" value="alpha/beta-Hydrolases"/>
    <property type="match status" value="1"/>
</dbReference>
<dbReference type="Pfam" id="PF01674">
    <property type="entry name" value="Lipase_2"/>
    <property type="match status" value="1"/>
</dbReference>
<protein>
    <recommendedName>
        <fullName evidence="3">Alpha/beta fold hydrolase</fullName>
    </recommendedName>
</protein>
<dbReference type="EMBL" id="VCQV01000002">
    <property type="protein sequence ID" value="TWP38616.1"/>
    <property type="molecule type" value="Genomic_DNA"/>
</dbReference>
<dbReference type="GO" id="GO:0016042">
    <property type="term" value="P:lipid catabolic process"/>
    <property type="evidence" value="ECO:0007669"/>
    <property type="project" value="InterPro"/>
</dbReference>
<dbReference type="AlphaFoldDB" id="A0A563E7V6"/>
<name>A0A563E7V6_9MICO</name>
<evidence type="ECO:0000313" key="2">
    <source>
        <dbReference type="Proteomes" id="UP000320244"/>
    </source>
</evidence>
<dbReference type="RefSeq" id="WP_222431972.1">
    <property type="nucleotide sequence ID" value="NZ_VCQV01000002.1"/>
</dbReference>
<sequence>MSDIVAQVAAKNETTIATVTLLLSLYGDPRHLGTRSGMCTHHLESNEPTEVPLKRKMSRKATVRTAAVAAMAAGGMLATAAAPAHAATLPEGNLANALVNYVAAPNALAGGNDWSCKPTAIHPNPVILVPGTLDNMGSTFVKTAPALKNAGYCVYSLNYGFDALSLGRASGLAPVPTSVQQLANFVTKVRASTGAAKVDLVGWSQGGLLPIDYIKRYGGNTQVAHYVGWSQSSNGTTVDGFTSLASAMGVAGFPGLAFGTLDMPGVRDQLVGSAYLKGLDAVPLPTGPKYLSILTTQDELLTPYTNGALPAPATNVTIQNYCPADQTGHIGLTLDDPTLQLTMNFLNNGSSSFKPTCTGFGMPDL</sequence>
<dbReference type="GO" id="GO:0016298">
    <property type="term" value="F:lipase activity"/>
    <property type="evidence" value="ECO:0007669"/>
    <property type="project" value="TreeGrafter"/>
</dbReference>